<comment type="subcellular location">
    <subcellularLocation>
        <location evidence="1">Cell membrane</location>
        <topology evidence="1">Multi-pass membrane protein</topology>
    </subcellularLocation>
</comment>
<evidence type="ECO:0000256" key="6">
    <source>
        <dbReference type="SAM" id="Phobius"/>
    </source>
</evidence>
<evidence type="ECO:0000256" key="3">
    <source>
        <dbReference type="ARBA" id="ARBA00022692"/>
    </source>
</evidence>
<organism evidence="7 8">
    <name type="scientific">Mesorhizobium neociceri</name>
    <dbReference type="NCBI Taxonomy" id="1307853"/>
    <lineage>
        <taxon>Bacteria</taxon>
        <taxon>Pseudomonadati</taxon>
        <taxon>Pseudomonadota</taxon>
        <taxon>Alphaproteobacteria</taxon>
        <taxon>Hyphomicrobiales</taxon>
        <taxon>Phyllobacteriaceae</taxon>
        <taxon>Mesorhizobium</taxon>
    </lineage>
</organism>
<feature type="transmembrane region" description="Helical" evidence="6">
    <location>
        <begin position="189"/>
        <end position="207"/>
    </location>
</feature>
<evidence type="ECO:0000313" key="8">
    <source>
        <dbReference type="Proteomes" id="UP000558284"/>
    </source>
</evidence>
<gene>
    <name evidence="7" type="ORF">H0241_32355</name>
</gene>
<evidence type="ECO:0000313" key="7">
    <source>
        <dbReference type="EMBL" id="MBA1144889.1"/>
    </source>
</evidence>
<keyword evidence="8" id="KW-1185">Reference proteome</keyword>
<name>A0A838BFK0_9HYPH</name>
<dbReference type="GO" id="GO:0005886">
    <property type="term" value="C:plasma membrane"/>
    <property type="evidence" value="ECO:0007669"/>
    <property type="project" value="UniProtKB-SubCell"/>
</dbReference>
<dbReference type="GO" id="GO:0015171">
    <property type="term" value="F:amino acid transmembrane transporter activity"/>
    <property type="evidence" value="ECO:0007669"/>
    <property type="project" value="TreeGrafter"/>
</dbReference>
<evidence type="ECO:0000256" key="2">
    <source>
        <dbReference type="ARBA" id="ARBA00022475"/>
    </source>
</evidence>
<feature type="transmembrane region" description="Helical" evidence="6">
    <location>
        <begin position="152"/>
        <end position="177"/>
    </location>
</feature>
<keyword evidence="2" id="KW-1003">Cell membrane</keyword>
<dbReference type="RefSeq" id="WP_181061826.1">
    <property type="nucleotide sequence ID" value="NZ_JACDTY010000029.1"/>
</dbReference>
<dbReference type="AlphaFoldDB" id="A0A838BFK0"/>
<comment type="caution">
    <text evidence="7">The sequence shown here is derived from an EMBL/GenBank/DDBJ whole genome shotgun (WGS) entry which is preliminary data.</text>
</comment>
<feature type="transmembrane region" description="Helical" evidence="6">
    <location>
        <begin position="117"/>
        <end position="140"/>
    </location>
</feature>
<protein>
    <submittedName>
        <fullName evidence="7">LysE family translocator</fullName>
    </submittedName>
</protein>
<evidence type="ECO:0000256" key="4">
    <source>
        <dbReference type="ARBA" id="ARBA00022989"/>
    </source>
</evidence>
<dbReference type="Proteomes" id="UP000558284">
    <property type="component" value="Unassembled WGS sequence"/>
</dbReference>
<keyword evidence="5 6" id="KW-0472">Membrane</keyword>
<reference evidence="7 8" key="1">
    <citation type="submission" date="2020-07" db="EMBL/GenBank/DDBJ databases">
        <title>Definition of the novel symbiovar canariense within Mesorhizobium novociceri, a new species of genus Mesorhizobium nodulating Cicer canariense in the Caldera de Taburiente National Park (La Palma, Canary Islands).</title>
        <authorList>
            <person name="Leon-Barrios M."/>
            <person name="Perez-Yepez J."/>
            <person name="Flores-Felix J.D."/>
            <person name="Ramirez-Baena M.H."/>
            <person name="Pulido-Suarez L."/>
            <person name="Igual J.M."/>
            <person name="Velazquez E."/>
            <person name="Peix A."/>
        </authorList>
    </citation>
    <scope>NUCLEOTIDE SEQUENCE [LARGE SCALE GENOMIC DNA]</scope>
    <source>
        <strain evidence="7 8">CCANP35</strain>
    </source>
</reference>
<accession>A0A838BFK0</accession>
<dbReference type="InterPro" id="IPR001123">
    <property type="entry name" value="LeuE-type"/>
</dbReference>
<feature type="transmembrane region" description="Helical" evidence="6">
    <location>
        <begin position="15"/>
        <end position="43"/>
    </location>
</feature>
<dbReference type="EMBL" id="JACDTY010000029">
    <property type="protein sequence ID" value="MBA1144889.1"/>
    <property type="molecule type" value="Genomic_DNA"/>
</dbReference>
<evidence type="ECO:0000256" key="5">
    <source>
        <dbReference type="ARBA" id="ARBA00023136"/>
    </source>
</evidence>
<sequence>MGADILSQAQPWQQLLALVLAATVVMGSPGPATISVTAIGAAFGLRNSLGYASGIILGTVAVLLVVATGITAILTSMPGVAPVLAVASAAYILYLAYRIATAPPLAARESGAVRPTFLGGFLLAIANPKAYVAIAAVLAGSSTAAGADALGVPARLAVLGLMIVAIHVLWLLAGAAFARTLRQPLASRIINLVFAATLVLTTALAAWP</sequence>
<dbReference type="PANTHER" id="PTHR30086">
    <property type="entry name" value="ARGININE EXPORTER PROTEIN ARGO"/>
    <property type="match status" value="1"/>
</dbReference>
<proteinExistence type="predicted"/>
<dbReference type="PANTHER" id="PTHR30086:SF20">
    <property type="entry name" value="ARGININE EXPORTER PROTEIN ARGO-RELATED"/>
    <property type="match status" value="1"/>
</dbReference>
<keyword evidence="3 6" id="KW-0812">Transmembrane</keyword>
<feature type="transmembrane region" description="Helical" evidence="6">
    <location>
        <begin position="80"/>
        <end position="97"/>
    </location>
</feature>
<dbReference type="Pfam" id="PF01810">
    <property type="entry name" value="LysE"/>
    <property type="match status" value="1"/>
</dbReference>
<keyword evidence="4 6" id="KW-1133">Transmembrane helix</keyword>
<evidence type="ECO:0000256" key="1">
    <source>
        <dbReference type="ARBA" id="ARBA00004651"/>
    </source>
</evidence>
<feature type="transmembrane region" description="Helical" evidence="6">
    <location>
        <begin position="55"/>
        <end position="74"/>
    </location>
</feature>